<dbReference type="Proteomes" id="UP000533306">
    <property type="component" value="Unassembled WGS sequence"/>
</dbReference>
<gene>
    <name evidence="2" type="ORF">HNR59_000271</name>
</gene>
<keyword evidence="3" id="KW-1185">Reference proteome</keyword>
<dbReference type="AlphaFoldDB" id="A0A7W9RYP9"/>
<dbReference type="InterPro" id="IPR009506">
    <property type="entry name" value="YjiS-like"/>
</dbReference>
<organism evidence="2 3">
    <name type="scientific">Aquamicrobium lusatiense</name>
    <dbReference type="NCBI Taxonomy" id="89772"/>
    <lineage>
        <taxon>Bacteria</taxon>
        <taxon>Pseudomonadati</taxon>
        <taxon>Pseudomonadota</taxon>
        <taxon>Alphaproteobacteria</taxon>
        <taxon>Hyphomicrobiales</taxon>
        <taxon>Phyllobacteriaceae</taxon>
        <taxon>Aquamicrobium</taxon>
    </lineage>
</organism>
<dbReference type="EMBL" id="JACHEU010000001">
    <property type="protein sequence ID" value="MBB6010926.1"/>
    <property type="molecule type" value="Genomic_DNA"/>
</dbReference>
<name>A0A7W9RYP9_9HYPH</name>
<sequence length="55" mass="6561">MSLSSLITRARASYARHRRYRQMVDEINGLDERDLADLRTSRADMLYQIRQQIYG</sequence>
<evidence type="ECO:0000259" key="1">
    <source>
        <dbReference type="Pfam" id="PF06568"/>
    </source>
</evidence>
<accession>A0A7W9RYP9</accession>
<protein>
    <submittedName>
        <fullName evidence="2">Uncharacterized protein YjiS (DUF1127 family)</fullName>
    </submittedName>
</protein>
<evidence type="ECO:0000313" key="2">
    <source>
        <dbReference type="EMBL" id="MBB6010926.1"/>
    </source>
</evidence>
<dbReference type="Pfam" id="PF06568">
    <property type="entry name" value="YjiS-like"/>
    <property type="match status" value="1"/>
</dbReference>
<dbReference type="RefSeq" id="WP_183824889.1">
    <property type="nucleotide sequence ID" value="NZ_JACHEU010000001.1"/>
</dbReference>
<feature type="domain" description="YjiS-like" evidence="1">
    <location>
        <begin position="11"/>
        <end position="38"/>
    </location>
</feature>
<comment type="caution">
    <text evidence="2">The sequence shown here is derived from an EMBL/GenBank/DDBJ whole genome shotgun (WGS) entry which is preliminary data.</text>
</comment>
<proteinExistence type="predicted"/>
<evidence type="ECO:0000313" key="3">
    <source>
        <dbReference type="Proteomes" id="UP000533306"/>
    </source>
</evidence>
<reference evidence="2 3" key="1">
    <citation type="submission" date="2020-08" db="EMBL/GenBank/DDBJ databases">
        <title>Genomic Encyclopedia of Type Strains, Phase IV (KMG-IV): sequencing the most valuable type-strain genomes for metagenomic binning, comparative biology and taxonomic classification.</title>
        <authorList>
            <person name="Goeker M."/>
        </authorList>
    </citation>
    <scope>NUCLEOTIDE SEQUENCE [LARGE SCALE GENOMIC DNA]</scope>
    <source>
        <strain evidence="2 3">DSM 11099</strain>
    </source>
</reference>